<dbReference type="InterPro" id="IPR024978">
    <property type="entry name" value="Homeodomain_phBC6A51-type"/>
</dbReference>
<sequence length="100" mass="11505">MLFEDEKTNSEIAKMLHIGETTFYKWKNNPKFIKAQHEYAVYQFDSALPLAVKTLIEILKYGKSDKVRLQAAQIIFKRAGLFSDNGNPELDKAKQRKAIA</sequence>
<dbReference type="Gene3D" id="1.10.10.60">
    <property type="entry name" value="Homeodomain-like"/>
    <property type="match status" value="1"/>
</dbReference>
<evidence type="ECO:0000259" key="1">
    <source>
        <dbReference type="Pfam" id="PF13022"/>
    </source>
</evidence>
<dbReference type="EMBL" id="JAGGLU010000001">
    <property type="protein sequence ID" value="MBP2057170.1"/>
    <property type="molecule type" value="Genomic_DNA"/>
</dbReference>
<comment type="caution">
    <text evidence="2">The sequence shown here is derived from an EMBL/GenBank/DDBJ whole genome shotgun (WGS) entry which is preliminary data.</text>
</comment>
<protein>
    <recommendedName>
        <fullName evidence="1">Homeodomain phBC6A51-type domain-containing protein</fullName>
    </recommendedName>
</protein>
<feature type="domain" description="Homeodomain phBC6A51-type" evidence="1">
    <location>
        <begin position="6"/>
        <end position="85"/>
    </location>
</feature>
<organism evidence="2 3">
    <name type="scientific">Lactobacillus colini</name>
    <dbReference type="NCBI Taxonomy" id="1819254"/>
    <lineage>
        <taxon>Bacteria</taxon>
        <taxon>Bacillati</taxon>
        <taxon>Bacillota</taxon>
        <taxon>Bacilli</taxon>
        <taxon>Lactobacillales</taxon>
        <taxon>Lactobacillaceae</taxon>
        <taxon>Lactobacillus</taxon>
    </lineage>
</organism>
<dbReference type="Pfam" id="PF13022">
    <property type="entry name" value="HTH_Tnp_1_2"/>
    <property type="match status" value="1"/>
</dbReference>
<evidence type="ECO:0000313" key="3">
    <source>
        <dbReference type="Proteomes" id="UP001519292"/>
    </source>
</evidence>
<proteinExistence type="predicted"/>
<keyword evidence="3" id="KW-1185">Reference proteome</keyword>
<gene>
    <name evidence="2" type="ORF">J2Z60_000332</name>
</gene>
<name>A0ABS4MBY3_9LACO</name>
<evidence type="ECO:0000313" key="2">
    <source>
        <dbReference type="EMBL" id="MBP2057170.1"/>
    </source>
</evidence>
<accession>A0ABS4MBY3</accession>
<reference evidence="2 3" key="1">
    <citation type="submission" date="2021-03" db="EMBL/GenBank/DDBJ databases">
        <title>Genomic Encyclopedia of Type Strains, Phase IV (KMG-IV): sequencing the most valuable type-strain genomes for metagenomic binning, comparative biology and taxonomic classification.</title>
        <authorList>
            <person name="Goeker M."/>
        </authorList>
    </citation>
    <scope>NUCLEOTIDE SEQUENCE [LARGE SCALE GENOMIC DNA]</scope>
    <source>
        <strain evidence="2 3">DSM 101872</strain>
    </source>
</reference>
<dbReference type="Proteomes" id="UP001519292">
    <property type="component" value="Unassembled WGS sequence"/>
</dbReference>